<proteinExistence type="predicted"/>
<keyword evidence="6" id="KW-1185">Reference proteome</keyword>
<feature type="domain" description="HTH araC/xylS-type" evidence="4">
    <location>
        <begin position="223"/>
        <end position="321"/>
    </location>
</feature>
<dbReference type="PRINTS" id="PR00032">
    <property type="entry name" value="HTHARAC"/>
</dbReference>
<evidence type="ECO:0000313" key="6">
    <source>
        <dbReference type="Proteomes" id="UP000256977"/>
    </source>
</evidence>
<sequence length="332" mass="38557">MLLNITTIHELFDQFTRMVEGHVQQSNQEQRLTIPAHIGKGFMTRTRIRPGMEIMITDITFEEDMKLQLQESCQLFELSYCVSGEMNYEWNGKRSLTSSKTGNVTFLEDVRVYEEKKAGIRNQMVEIRLTPDELLYYAGDLTEKRKMETWLSHYRGNIDRYPDTPAIQRCVSDMMNCTHLGTMKRLYLESKALEFIALFGESDEYGTVGGSMTLRHDDRAKLQQTRELVQHHFEQPLSIRELSRRVGMNEFKLKKGFRELFGMTIFELVRQKRMEKALAYIEAERLNIGEIAASVGYSNASNFTTTFRKQYGCNPSEYVKRISRAQAPATLS</sequence>
<dbReference type="Pfam" id="PF12833">
    <property type="entry name" value="HTH_18"/>
    <property type="match status" value="1"/>
</dbReference>
<organism evidence="5 6">
    <name type="scientific">Cohnella phaseoli</name>
    <dbReference type="NCBI Taxonomy" id="456490"/>
    <lineage>
        <taxon>Bacteria</taxon>
        <taxon>Bacillati</taxon>
        <taxon>Bacillota</taxon>
        <taxon>Bacilli</taxon>
        <taxon>Bacillales</taxon>
        <taxon>Paenibacillaceae</taxon>
        <taxon>Cohnella</taxon>
    </lineage>
</organism>
<dbReference type="PROSITE" id="PS00041">
    <property type="entry name" value="HTH_ARAC_FAMILY_1"/>
    <property type="match status" value="1"/>
</dbReference>
<dbReference type="Gene3D" id="1.10.10.60">
    <property type="entry name" value="Homeodomain-like"/>
    <property type="match status" value="2"/>
</dbReference>
<accession>A0A3D9KTQ4</accession>
<keyword evidence="2" id="KW-0238">DNA-binding</keyword>
<dbReference type="PANTHER" id="PTHR47893">
    <property type="entry name" value="REGULATORY PROTEIN PCHR"/>
    <property type="match status" value="1"/>
</dbReference>
<dbReference type="EMBL" id="QRDZ01000001">
    <property type="protein sequence ID" value="RED89035.1"/>
    <property type="molecule type" value="Genomic_DNA"/>
</dbReference>
<evidence type="ECO:0000313" key="5">
    <source>
        <dbReference type="EMBL" id="RED89035.1"/>
    </source>
</evidence>
<dbReference type="GO" id="GO:0043565">
    <property type="term" value="F:sequence-specific DNA binding"/>
    <property type="evidence" value="ECO:0007669"/>
    <property type="project" value="InterPro"/>
</dbReference>
<dbReference type="InterPro" id="IPR009057">
    <property type="entry name" value="Homeodomain-like_sf"/>
</dbReference>
<dbReference type="InterPro" id="IPR018060">
    <property type="entry name" value="HTH_AraC"/>
</dbReference>
<dbReference type="GO" id="GO:0003700">
    <property type="term" value="F:DNA-binding transcription factor activity"/>
    <property type="evidence" value="ECO:0007669"/>
    <property type="project" value="InterPro"/>
</dbReference>
<dbReference type="InterPro" id="IPR020449">
    <property type="entry name" value="Tscrpt_reg_AraC-type_HTH"/>
</dbReference>
<dbReference type="PROSITE" id="PS01124">
    <property type="entry name" value="HTH_ARAC_FAMILY_2"/>
    <property type="match status" value="1"/>
</dbReference>
<dbReference type="RefSeq" id="WP_116058510.1">
    <property type="nucleotide sequence ID" value="NZ_QRDZ01000001.1"/>
</dbReference>
<evidence type="ECO:0000256" key="2">
    <source>
        <dbReference type="ARBA" id="ARBA00023125"/>
    </source>
</evidence>
<reference evidence="5 6" key="1">
    <citation type="submission" date="2018-07" db="EMBL/GenBank/DDBJ databases">
        <title>Genomic Encyclopedia of Type Strains, Phase III (KMG-III): the genomes of soil and plant-associated and newly described type strains.</title>
        <authorList>
            <person name="Whitman W."/>
        </authorList>
    </citation>
    <scope>NUCLEOTIDE SEQUENCE [LARGE SCALE GENOMIC DNA]</scope>
    <source>
        <strain evidence="5 6">CECT 7287</strain>
    </source>
</reference>
<gene>
    <name evidence="5" type="ORF">DFP98_1015</name>
</gene>
<keyword evidence="3" id="KW-0804">Transcription</keyword>
<dbReference type="InterPro" id="IPR018062">
    <property type="entry name" value="HTH_AraC-typ_CS"/>
</dbReference>
<evidence type="ECO:0000256" key="1">
    <source>
        <dbReference type="ARBA" id="ARBA00023015"/>
    </source>
</evidence>
<dbReference type="OrthoDB" id="9782503at2"/>
<name>A0A3D9KTQ4_9BACL</name>
<dbReference type="InterPro" id="IPR053142">
    <property type="entry name" value="PchR_regulatory_protein"/>
</dbReference>
<evidence type="ECO:0000256" key="3">
    <source>
        <dbReference type="ARBA" id="ARBA00023163"/>
    </source>
</evidence>
<keyword evidence="1" id="KW-0805">Transcription regulation</keyword>
<dbReference type="AlphaFoldDB" id="A0A3D9KTQ4"/>
<comment type="caution">
    <text evidence="5">The sequence shown here is derived from an EMBL/GenBank/DDBJ whole genome shotgun (WGS) entry which is preliminary data.</text>
</comment>
<protein>
    <submittedName>
        <fullName evidence="5">AraC family transcriptional regulator</fullName>
    </submittedName>
</protein>
<dbReference type="SMART" id="SM00342">
    <property type="entry name" value="HTH_ARAC"/>
    <property type="match status" value="1"/>
</dbReference>
<dbReference type="PANTHER" id="PTHR47893:SF1">
    <property type="entry name" value="REGULATORY PROTEIN PCHR"/>
    <property type="match status" value="1"/>
</dbReference>
<evidence type="ECO:0000259" key="4">
    <source>
        <dbReference type="PROSITE" id="PS01124"/>
    </source>
</evidence>
<dbReference type="SUPFAM" id="SSF46689">
    <property type="entry name" value="Homeodomain-like"/>
    <property type="match status" value="2"/>
</dbReference>
<dbReference type="Proteomes" id="UP000256977">
    <property type="component" value="Unassembled WGS sequence"/>
</dbReference>